<keyword evidence="3" id="KW-1185">Reference proteome</keyword>
<evidence type="ECO:0000313" key="2">
    <source>
        <dbReference type="EMBL" id="GBF07214.1"/>
    </source>
</evidence>
<evidence type="ECO:0008006" key="4">
    <source>
        <dbReference type="Google" id="ProtNLM"/>
    </source>
</evidence>
<dbReference type="InterPro" id="IPR007460">
    <property type="entry name" value="BrnT_toxin"/>
</dbReference>
<dbReference type="InterPro" id="IPR038573">
    <property type="entry name" value="BrnT_sf"/>
</dbReference>
<dbReference type="Gene3D" id="3.10.450.530">
    <property type="entry name" value="Ribonuclease toxin, BrnT, of type II toxin-antitoxin system"/>
    <property type="match status" value="1"/>
</dbReference>
<reference evidence="3" key="1">
    <citation type="submission" date="2018-01" db="EMBL/GenBank/DDBJ databases">
        <title>Draft Genome Sequence of the Radioresistant Bacterium Deinococcus aerius TR0125, Isolated from the Higher Atmosphere above Japan.</title>
        <authorList>
            <person name="Satoh K."/>
            <person name="Arai H."/>
            <person name="Sanzen T."/>
            <person name="Kawaguchi Y."/>
            <person name="Hayashi H."/>
            <person name="Yokobori S."/>
            <person name="Yamagishi A."/>
            <person name="Oono Y."/>
            <person name="Narumi I."/>
        </authorList>
    </citation>
    <scope>NUCLEOTIDE SEQUENCE [LARGE SCALE GENOMIC DNA]</scope>
    <source>
        <strain evidence="3">TR0125</strain>
    </source>
</reference>
<organism evidence="2 3">
    <name type="scientific">Deinococcus aerius</name>
    <dbReference type="NCBI Taxonomy" id="200253"/>
    <lineage>
        <taxon>Bacteria</taxon>
        <taxon>Thermotogati</taxon>
        <taxon>Deinococcota</taxon>
        <taxon>Deinococci</taxon>
        <taxon>Deinococcales</taxon>
        <taxon>Deinococcaceae</taxon>
        <taxon>Deinococcus</taxon>
    </lineage>
</organism>
<dbReference type="RefSeq" id="WP_103130549.1">
    <property type="nucleotide sequence ID" value="NZ_BFAG01000013.1"/>
</dbReference>
<dbReference type="AlphaFoldDB" id="A0A2I9CYI5"/>
<dbReference type="EMBL" id="BFAG01000013">
    <property type="protein sequence ID" value="GBF07214.1"/>
    <property type="molecule type" value="Genomic_DNA"/>
</dbReference>
<gene>
    <name evidence="2" type="ORF">DAERI_130044</name>
</gene>
<dbReference type="Proteomes" id="UP000236569">
    <property type="component" value="Unassembled WGS sequence"/>
</dbReference>
<accession>A0A2I9CYI5</accession>
<comment type="caution">
    <text evidence="2">The sequence shown here is derived from an EMBL/GenBank/DDBJ whole genome shotgun (WGS) entry which is preliminary data.</text>
</comment>
<sequence>MEFNWDFANLEHIARHKVEPEEAEEAATDPDAVSQPAHRGPGGQARFAFIGATEAGRLLVVVLEPRGEKARVVTARPASTEERRRYELQE</sequence>
<protein>
    <recommendedName>
        <fullName evidence="4">BrnT family toxin</fullName>
    </recommendedName>
</protein>
<dbReference type="OrthoDB" id="72290at2"/>
<evidence type="ECO:0000256" key="1">
    <source>
        <dbReference type="SAM" id="MobiDB-lite"/>
    </source>
</evidence>
<proteinExistence type="predicted"/>
<name>A0A2I9CYI5_9DEIO</name>
<evidence type="ECO:0000313" key="3">
    <source>
        <dbReference type="Proteomes" id="UP000236569"/>
    </source>
</evidence>
<feature type="region of interest" description="Disordered" evidence="1">
    <location>
        <begin position="18"/>
        <end position="41"/>
    </location>
</feature>
<dbReference type="Pfam" id="PF04365">
    <property type="entry name" value="BrnT_toxin"/>
    <property type="match status" value="1"/>
</dbReference>